<feature type="domain" description="HNH" evidence="1">
    <location>
        <begin position="159"/>
        <end position="202"/>
    </location>
</feature>
<reference evidence="2" key="1">
    <citation type="journal article" date="2021" name="Proc. Natl. Acad. Sci. U.S.A.">
        <title>A Catalog of Tens of Thousands of Viruses from Human Metagenomes Reveals Hidden Associations with Chronic Diseases.</title>
        <authorList>
            <person name="Tisza M.J."/>
            <person name="Buck C.B."/>
        </authorList>
    </citation>
    <scope>NUCLEOTIDE SEQUENCE</scope>
    <source>
        <strain evidence="2">CtNQV2</strain>
    </source>
</reference>
<protein>
    <submittedName>
        <fullName evidence="2">NinG recombination protein</fullName>
    </submittedName>
</protein>
<organism evidence="2">
    <name type="scientific">Myoviridae sp. ctNQV2</name>
    <dbReference type="NCBI Taxonomy" id="2827683"/>
    <lineage>
        <taxon>Viruses</taxon>
        <taxon>Duplodnaviria</taxon>
        <taxon>Heunggongvirae</taxon>
        <taxon>Uroviricota</taxon>
        <taxon>Caudoviricetes</taxon>
    </lineage>
</organism>
<dbReference type="GO" id="GO:0008270">
    <property type="term" value="F:zinc ion binding"/>
    <property type="evidence" value="ECO:0007669"/>
    <property type="project" value="InterPro"/>
</dbReference>
<proteinExistence type="predicted"/>
<dbReference type="CDD" id="cd00085">
    <property type="entry name" value="HNHc"/>
    <property type="match status" value="1"/>
</dbReference>
<dbReference type="GO" id="GO:0004519">
    <property type="term" value="F:endonuclease activity"/>
    <property type="evidence" value="ECO:0007669"/>
    <property type="project" value="InterPro"/>
</dbReference>
<dbReference type="Pfam" id="PF01844">
    <property type="entry name" value="HNH"/>
    <property type="match status" value="1"/>
</dbReference>
<name>A0A8S5RYY2_9CAUD</name>
<evidence type="ECO:0000259" key="1">
    <source>
        <dbReference type="Pfam" id="PF01844"/>
    </source>
</evidence>
<evidence type="ECO:0000313" key="2">
    <source>
        <dbReference type="EMBL" id="DAF43723.1"/>
    </source>
</evidence>
<dbReference type="EMBL" id="BK032510">
    <property type="protein sequence ID" value="DAF43723.1"/>
    <property type="molecule type" value="Genomic_DNA"/>
</dbReference>
<accession>A0A8S5RYY2</accession>
<dbReference type="GO" id="GO:0003676">
    <property type="term" value="F:nucleic acid binding"/>
    <property type="evidence" value="ECO:0007669"/>
    <property type="project" value="InterPro"/>
</dbReference>
<sequence>MELNEVIKNCNSLNDICKKLFNKTNYTNREKVKKLMYDEGINWKEWLQTIKNSKKKYCLVCGKELKKGQYKFCSHSCSASYNNIGVVRNGKERNHECLYCGKKLTKYQSKYCSNECQKHFRQNEYIEKWIKGEKNGMCGEYGISTHIKHYLFEKHNNKCQKCGWGEINPHTNKVPLEAHHIDGDYTNNTEDNLQLLCPNCHSLTDTYKASNKNGRKGRKKYS</sequence>
<dbReference type="InterPro" id="IPR003615">
    <property type="entry name" value="HNH_nuc"/>
</dbReference>
<dbReference type="InterPro" id="IPR002711">
    <property type="entry name" value="HNH"/>
</dbReference>